<reference evidence="8" key="1">
    <citation type="journal article" date="2023" name="IScience">
        <title>Live-bearing cockroach genome reveals convergent evolutionary mechanisms linked to viviparity in insects and beyond.</title>
        <authorList>
            <person name="Fouks B."/>
            <person name="Harrison M.C."/>
            <person name="Mikhailova A.A."/>
            <person name="Marchal E."/>
            <person name="English S."/>
            <person name="Carruthers M."/>
            <person name="Jennings E.C."/>
            <person name="Chiamaka E.L."/>
            <person name="Frigard R.A."/>
            <person name="Pippel M."/>
            <person name="Attardo G.M."/>
            <person name="Benoit J.B."/>
            <person name="Bornberg-Bauer E."/>
            <person name="Tobe S.S."/>
        </authorList>
    </citation>
    <scope>NUCLEOTIDE SEQUENCE</scope>
    <source>
        <strain evidence="8">Stay&amp;Tobe</strain>
    </source>
</reference>
<evidence type="ECO:0000256" key="5">
    <source>
        <dbReference type="ARBA" id="ARBA00068494"/>
    </source>
</evidence>
<evidence type="ECO:0000313" key="8">
    <source>
        <dbReference type="EMBL" id="KAJ9587003.1"/>
    </source>
</evidence>
<dbReference type="Pfam" id="PF05005">
    <property type="entry name" value="Ocnus"/>
    <property type="match status" value="1"/>
</dbReference>
<dbReference type="GO" id="GO:0007548">
    <property type="term" value="P:sex differentiation"/>
    <property type="evidence" value="ECO:0007669"/>
    <property type="project" value="UniProtKB-KW"/>
</dbReference>
<organism evidence="8 9">
    <name type="scientific">Diploptera punctata</name>
    <name type="common">Pacific beetle cockroach</name>
    <dbReference type="NCBI Taxonomy" id="6984"/>
    <lineage>
        <taxon>Eukaryota</taxon>
        <taxon>Metazoa</taxon>
        <taxon>Ecdysozoa</taxon>
        <taxon>Arthropoda</taxon>
        <taxon>Hexapoda</taxon>
        <taxon>Insecta</taxon>
        <taxon>Pterygota</taxon>
        <taxon>Neoptera</taxon>
        <taxon>Polyneoptera</taxon>
        <taxon>Dictyoptera</taxon>
        <taxon>Blattodea</taxon>
        <taxon>Blaberoidea</taxon>
        <taxon>Blaberidae</taxon>
        <taxon>Diplopterinae</taxon>
        <taxon>Diploptera</taxon>
    </lineage>
</organism>
<dbReference type="AlphaFoldDB" id="A0AAD7ZWB8"/>
<name>A0AAD7ZWB8_DIPPU</name>
<comment type="caution">
    <text evidence="8">The sequence shown here is derived from an EMBL/GenBank/DDBJ whole genome shotgun (WGS) entry which is preliminary data.</text>
</comment>
<feature type="active site" description="Proton acceptor" evidence="6">
    <location>
        <position position="52"/>
    </location>
</feature>
<dbReference type="FunFam" id="3.50.20.20:FF:000001">
    <property type="entry name" value="14 kDa phosphohistidine phosphatase"/>
    <property type="match status" value="1"/>
</dbReference>
<feature type="binding site" evidence="7">
    <location>
        <position position="21"/>
    </location>
    <ligand>
        <name>substrate</name>
    </ligand>
</feature>
<dbReference type="EMBL" id="JASPKZ010006816">
    <property type="protein sequence ID" value="KAJ9587003.1"/>
    <property type="molecule type" value="Genomic_DNA"/>
</dbReference>
<dbReference type="InterPro" id="IPR038596">
    <property type="entry name" value="Janus_sf"/>
</dbReference>
<evidence type="ECO:0000256" key="2">
    <source>
        <dbReference type="ARBA" id="ARBA00010971"/>
    </source>
</evidence>
<dbReference type="PANTHER" id="PTHR12258">
    <property type="entry name" value="JANUS-A/JANUS-B"/>
    <property type="match status" value="1"/>
</dbReference>
<dbReference type="Gene3D" id="3.50.20.20">
    <property type="entry name" value="Janus/Ocnus"/>
    <property type="match status" value="1"/>
</dbReference>
<keyword evidence="9" id="KW-1185">Reference proteome</keyword>
<proteinExistence type="inferred from homology"/>
<dbReference type="GO" id="GO:0005829">
    <property type="term" value="C:cytosol"/>
    <property type="evidence" value="ECO:0007669"/>
    <property type="project" value="TreeGrafter"/>
</dbReference>
<keyword evidence="3" id="KW-0221">Differentiation</keyword>
<sequence>MATGALKDIPEVDIDPDGTFKYVLIKVYGSKKGSGSEDVKTIVRGFSWGAFHGDIYDKTLEQVQALGLDSECVGGGRIKHEAANKKILVYGYSQGFGKADHEVTVGLLKKKYPDYNVSWSDDGY</sequence>
<evidence type="ECO:0000256" key="6">
    <source>
        <dbReference type="PIRSR" id="PIRSR607702-1"/>
    </source>
</evidence>
<evidence type="ECO:0000256" key="1">
    <source>
        <dbReference type="ARBA" id="ARBA00002508"/>
    </source>
</evidence>
<dbReference type="SUPFAM" id="SSF143724">
    <property type="entry name" value="PHP14-like"/>
    <property type="match status" value="1"/>
</dbReference>
<evidence type="ECO:0000256" key="3">
    <source>
        <dbReference type="ARBA" id="ARBA00022782"/>
    </source>
</evidence>
<comment type="function">
    <text evidence="1">JanA and janB regulate somatic sex differentiation.</text>
</comment>
<dbReference type="InterPro" id="IPR007702">
    <property type="entry name" value="Janus"/>
</dbReference>
<dbReference type="GO" id="GO:0030154">
    <property type="term" value="P:cell differentiation"/>
    <property type="evidence" value="ECO:0007669"/>
    <property type="project" value="UniProtKB-KW"/>
</dbReference>
<protein>
    <recommendedName>
        <fullName evidence="5">Sex-regulated protein janus-A</fullName>
    </recommendedName>
</protein>
<reference evidence="8" key="2">
    <citation type="submission" date="2023-05" db="EMBL/GenBank/DDBJ databases">
        <authorList>
            <person name="Fouks B."/>
        </authorList>
    </citation>
    <scope>NUCLEOTIDE SEQUENCE</scope>
    <source>
        <strain evidence="8">Stay&amp;Tobe</strain>
        <tissue evidence="8">Testes</tissue>
    </source>
</reference>
<keyword evidence="4" id="KW-0726">Sexual differentiation</keyword>
<dbReference type="GO" id="GO:0101006">
    <property type="term" value="F:protein histidine phosphatase activity"/>
    <property type="evidence" value="ECO:0007669"/>
    <property type="project" value="TreeGrafter"/>
</dbReference>
<gene>
    <name evidence="8" type="ORF">L9F63_019400</name>
</gene>
<evidence type="ECO:0000256" key="4">
    <source>
        <dbReference type="ARBA" id="ARBA00022928"/>
    </source>
</evidence>
<evidence type="ECO:0000256" key="7">
    <source>
        <dbReference type="PIRSR" id="PIRSR607702-2"/>
    </source>
</evidence>
<evidence type="ECO:0000313" key="9">
    <source>
        <dbReference type="Proteomes" id="UP001233999"/>
    </source>
</evidence>
<dbReference type="Proteomes" id="UP001233999">
    <property type="component" value="Unassembled WGS sequence"/>
</dbReference>
<accession>A0AAD7ZWB8</accession>
<dbReference type="PANTHER" id="PTHR12258:SF5">
    <property type="entry name" value="BCDNA.GH02250-RELATED"/>
    <property type="match status" value="1"/>
</dbReference>
<comment type="similarity">
    <text evidence="2">Belongs to the janus family.</text>
</comment>